<keyword evidence="5" id="KW-0255">Endonuclease</keyword>
<evidence type="ECO:0000313" key="15">
    <source>
        <dbReference type="Proteomes" id="UP000078348"/>
    </source>
</evidence>
<feature type="compositionally biased region" description="Polar residues" evidence="13">
    <location>
        <begin position="162"/>
        <end position="172"/>
    </location>
</feature>
<evidence type="ECO:0000313" key="14">
    <source>
        <dbReference type="EMBL" id="OAO14116.1"/>
    </source>
</evidence>
<protein>
    <submittedName>
        <fullName evidence="14">MMS4/EME1 protein</fullName>
    </submittedName>
</protein>
<dbReference type="PANTHER" id="PTHR21077">
    <property type="entry name" value="EME1 PROTEIN"/>
    <property type="match status" value="1"/>
</dbReference>
<comment type="caution">
    <text evidence="14">The sequence shown here is derived from an EMBL/GenBank/DDBJ whole genome shotgun (WGS) entry which is preliminary data.</text>
</comment>
<evidence type="ECO:0000256" key="10">
    <source>
        <dbReference type="ARBA" id="ARBA00023204"/>
    </source>
</evidence>
<dbReference type="Pfam" id="PF21292">
    <property type="entry name" value="EME1-MUS81_C"/>
    <property type="match status" value="1"/>
</dbReference>
<dbReference type="Proteomes" id="UP000078348">
    <property type="component" value="Unassembled WGS sequence"/>
</dbReference>
<feature type="compositionally biased region" description="Basic and acidic residues" evidence="13">
    <location>
        <begin position="359"/>
        <end position="368"/>
    </location>
</feature>
<dbReference type="GO" id="GO:0006281">
    <property type="term" value="P:DNA repair"/>
    <property type="evidence" value="ECO:0007669"/>
    <property type="project" value="UniProtKB-KW"/>
</dbReference>
<dbReference type="GO" id="GO:0004519">
    <property type="term" value="F:endonuclease activity"/>
    <property type="evidence" value="ECO:0007669"/>
    <property type="project" value="UniProtKB-KW"/>
</dbReference>
<evidence type="ECO:0000256" key="6">
    <source>
        <dbReference type="ARBA" id="ARBA00022763"/>
    </source>
</evidence>
<dbReference type="GO" id="GO:0006310">
    <property type="term" value="P:DNA recombination"/>
    <property type="evidence" value="ECO:0007669"/>
    <property type="project" value="UniProtKB-KW"/>
</dbReference>
<feature type="compositionally biased region" description="Acidic residues" evidence="13">
    <location>
        <begin position="292"/>
        <end position="320"/>
    </location>
</feature>
<evidence type="ECO:0000256" key="3">
    <source>
        <dbReference type="ARBA" id="ARBA00022722"/>
    </source>
</evidence>
<feature type="compositionally biased region" description="Acidic residues" evidence="13">
    <location>
        <begin position="196"/>
        <end position="214"/>
    </location>
</feature>
<dbReference type="GO" id="GO:0016787">
    <property type="term" value="F:hydrolase activity"/>
    <property type="evidence" value="ECO:0007669"/>
    <property type="project" value="UniProtKB-KW"/>
</dbReference>
<feature type="region of interest" description="Disordered" evidence="13">
    <location>
        <begin position="124"/>
        <end position="173"/>
    </location>
</feature>
<evidence type="ECO:0000256" key="13">
    <source>
        <dbReference type="SAM" id="MobiDB-lite"/>
    </source>
</evidence>
<evidence type="ECO:0000256" key="2">
    <source>
        <dbReference type="ARBA" id="ARBA00004123"/>
    </source>
</evidence>
<evidence type="ECO:0000256" key="8">
    <source>
        <dbReference type="ARBA" id="ARBA00022842"/>
    </source>
</evidence>
<accession>A0A196SCS6</accession>
<evidence type="ECO:0000256" key="4">
    <source>
        <dbReference type="ARBA" id="ARBA00022723"/>
    </source>
</evidence>
<keyword evidence="10" id="KW-0234">DNA repair</keyword>
<name>A0A196SCS6_BLAHN</name>
<proteinExistence type="predicted"/>
<dbReference type="GO" id="GO:0005634">
    <property type="term" value="C:nucleus"/>
    <property type="evidence" value="ECO:0007669"/>
    <property type="project" value="UniProtKB-SubCell"/>
</dbReference>
<keyword evidence="11" id="KW-0539">Nucleus</keyword>
<evidence type="ECO:0000256" key="12">
    <source>
        <dbReference type="ARBA" id="ARBA00023254"/>
    </source>
</evidence>
<evidence type="ECO:0000256" key="1">
    <source>
        <dbReference type="ARBA" id="ARBA00001946"/>
    </source>
</evidence>
<keyword evidence="9" id="KW-0233">DNA recombination</keyword>
<dbReference type="EMBL" id="LXWW01000288">
    <property type="protein sequence ID" value="OAO14116.1"/>
    <property type="molecule type" value="Genomic_DNA"/>
</dbReference>
<keyword evidence="6" id="KW-0227">DNA damage</keyword>
<evidence type="ECO:0000256" key="7">
    <source>
        <dbReference type="ARBA" id="ARBA00022801"/>
    </source>
</evidence>
<feature type="compositionally biased region" description="Acidic residues" evidence="13">
    <location>
        <begin position="403"/>
        <end position="414"/>
    </location>
</feature>
<keyword evidence="12" id="KW-0469">Meiosis</keyword>
<dbReference type="OrthoDB" id="5963188at2759"/>
<feature type="compositionally biased region" description="Low complexity" evidence="13">
    <location>
        <begin position="437"/>
        <end position="448"/>
    </location>
</feature>
<organism evidence="14 15">
    <name type="scientific">Blastocystis sp. subtype 1 (strain ATCC 50177 / NandII)</name>
    <dbReference type="NCBI Taxonomy" id="478820"/>
    <lineage>
        <taxon>Eukaryota</taxon>
        <taxon>Sar</taxon>
        <taxon>Stramenopiles</taxon>
        <taxon>Bigyra</taxon>
        <taxon>Opalozoa</taxon>
        <taxon>Opalinata</taxon>
        <taxon>Blastocystidae</taxon>
        <taxon>Blastocystis</taxon>
    </lineage>
</organism>
<feature type="compositionally biased region" description="Basic and acidic residues" evidence="13">
    <location>
        <begin position="222"/>
        <end position="285"/>
    </location>
</feature>
<keyword evidence="4" id="KW-0479">Metal-binding</keyword>
<comment type="subcellular location">
    <subcellularLocation>
        <location evidence="2">Nucleus</location>
    </subcellularLocation>
</comment>
<sequence>MKRNGEEESFVSKRIHAVQEDHSTLLFETSIQASKAPDSVADSEESEEILCTVLRNESQGVKAMDIQSAPQNVTIACERTTLAPYEQRKREKRIPTAYEVVGVTEEEDQSNTRDVATFLNEHQKLVVPNPDEFSTSSDSPVDSEKTISDDDSCSLPLKTGDHVSSQPQSDLCVSSGDLSVLKEREIAVHEKASACGEEEIESESSVIESEEERSESESSVMKSEEERGDIEDVMRSESDEEKRSDDEEEKKSESEEKRIESNGVSEEEKSAEGMAYEWKDAENRSIESMSTESEEENSDGEEESDEEKNDVEVIECEDTESPPVPERTSLQKDVKTPGSCDAVIIDILDSSDSSDDSSDDRSDDRSDDGSDDSSDGSSSDVEVVELADSSSDGSEETEKQDEQEPQTESEEEALSEEKGVDENNLIRLYVQSCSKEPTASPPTISTPPVSIPPPVRPLRARTHSRSQKHTTMLLALEEVLAATDLGQAIITAARPTCIIGPSLRAPVHGVCAMMRQVEGEFVMVQDCVTVVMDGYPMIALIKQSMETGLQHIREVRRRLLQDTSQKLLLILTNMQGIITEQRRKRRESILPITRDFLTELYIRLYFDCNVVCFPCESNAEAAEWVLKIVDCVRNAPYTPPLSELSVITRGRALGSVNQSDPRCVNKETVLYRMLQCIPGVSSSKASSVVSHYHSVYELMAAYEAAETEEEREKLLSEKLGGTSRQVVASKRIYECFSSVNENKDM</sequence>
<keyword evidence="7" id="KW-0378">Hydrolase</keyword>
<dbReference type="InterPro" id="IPR033310">
    <property type="entry name" value="Mms4/EME1/EME2"/>
</dbReference>
<dbReference type="GO" id="GO:0048476">
    <property type="term" value="C:Holliday junction resolvase complex"/>
    <property type="evidence" value="ECO:0007669"/>
    <property type="project" value="InterPro"/>
</dbReference>
<dbReference type="AlphaFoldDB" id="A0A196SCS6"/>
<evidence type="ECO:0000256" key="5">
    <source>
        <dbReference type="ARBA" id="ARBA00022759"/>
    </source>
</evidence>
<comment type="cofactor">
    <cofactor evidence="1">
        <name>Mg(2+)</name>
        <dbReference type="ChEBI" id="CHEBI:18420"/>
    </cofactor>
</comment>
<dbReference type="GO" id="GO:0051321">
    <property type="term" value="P:meiotic cell cycle"/>
    <property type="evidence" value="ECO:0007669"/>
    <property type="project" value="UniProtKB-KW"/>
</dbReference>
<evidence type="ECO:0000256" key="11">
    <source>
        <dbReference type="ARBA" id="ARBA00023242"/>
    </source>
</evidence>
<feature type="region of interest" description="Disordered" evidence="13">
    <location>
        <begin position="190"/>
        <end position="421"/>
    </location>
</feature>
<dbReference type="GO" id="GO:0046872">
    <property type="term" value="F:metal ion binding"/>
    <property type="evidence" value="ECO:0007669"/>
    <property type="project" value="UniProtKB-KW"/>
</dbReference>
<keyword evidence="15" id="KW-1185">Reference proteome</keyword>
<dbReference type="InterPro" id="IPR042530">
    <property type="entry name" value="EME1/EME2_C"/>
</dbReference>
<reference evidence="14 15" key="1">
    <citation type="submission" date="2016-05" db="EMBL/GenBank/DDBJ databases">
        <title>Nuclear genome of Blastocystis sp. subtype 1 NandII.</title>
        <authorList>
            <person name="Gentekaki E."/>
            <person name="Curtis B."/>
            <person name="Stairs C."/>
            <person name="Eme L."/>
            <person name="Herman E."/>
            <person name="Klimes V."/>
            <person name="Arias M.C."/>
            <person name="Elias M."/>
            <person name="Hilliou F."/>
            <person name="Klute M."/>
            <person name="Malik S.-B."/>
            <person name="Pightling A."/>
            <person name="Rachubinski R."/>
            <person name="Salas D."/>
            <person name="Schlacht A."/>
            <person name="Suga H."/>
            <person name="Archibald J."/>
            <person name="Ball S.G."/>
            <person name="Clark G."/>
            <person name="Dacks J."/>
            <person name="Van Der Giezen M."/>
            <person name="Tsaousis A."/>
            <person name="Roger A."/>
        </authorList>
    </citation>
    <scope>NUCLEOTIDE SEQUENCE [LARGE SCALE GENOMIC DNA]</scope>
    <source>
        <strain evidence="15">ATCC 50177 / NandII</strain>
    </source>
</reference>
<keyword evidence="3" id="KW-0540">Nuclease</keyword>
<keyword evidence="8" id="KW-0460">Magnesium</keyword>
<feature type="region of interest" description="Disordered" evidence="13">
    <location>
        <begin position="435"/>
        <end position="458"/>
    </location>
</feature>
<dbReference type="PANTHER" id="PTHR21077:SF5">
    <property type="entry name" value="CROSSOVER JUNCTION ENDONUCLEASE MMS4"/>
    <property type="match status" value="1"/>
</dbReference>
<evidence type="ECO:0000256" key="9">
    <source>
        <dbReference type="ARBA" id="ARBA00023172"/>
    </source>
</evidence>
<dbReference type="Gene3D" id="1.10.150.670">
    <property type="entry name" value="Crossover junction endonuclease EME1, DNA-binding domain"/>
    <property type="match status" value="1"/>
</dbReference>
<gene>
    <name evidence="14" type="ORF">AV274_4182</name>
</gene>